<evidence type="ECO:0000256" key="9">
    <source>
        <dbReference type="RuleBase" id="RU003357"/>
    </source>
</evidence>
<dbReference type="InterPro" id="IPR023997">
    <property type="entry name" value="TonB-dep_OMP_SusC/RagA_CS"/>
</dbReference>
<reference evidence="12 13" key="1">
    <citation type="submission" date="2018-06" db="EMBL/GenBank/DDBJ databases">
        <title>Genomic Encyclopedia of Archaeal and Bacterial Type Strains, Phase II (KMG-II): from individual species to whole genera.</title>
        <authorList>
            <person name="Goeker M."/>
        </authorList>
    </citation>
    <scope>NUCLEOTIDE SEQUENCE [LARGE SCALE GENOMIC DNA]</scope>
    <source>
        <strain evidence="12 13">DSM 23446</strain>
    </source>
</reference>
<dbReference type="SUPFAM" id="SSF56935">
    <property type="entry name" value="Porins"/>
    <property type="match status" value="1"/>
</dbReference>
<dbReference type="Pfam" id="PF13715">
    <property type="entry name" value="CarbopepD_reg_2"/>
    <property type="match status" value="1"/>
</dbReference>
<evidence type="ECO:0000256" key="8">
    <source>
        <dbReference type="PROSITE-ProRule" id="PRU01360"/>
    </source>
</evidence>
<dbReference type="SUPFAM" id="SSF49464">
    <property type="entry name" value="Carboxypeptidase regulatory domain-like"/>
    <property type="match status" value="1"/>
</dbReference>
<dbReference type="InterPro" id="IPR000531">
    <property type="entry name" value="Beta-barrel_TonB"/>
</dbReference>
<keyword evidence="6 8" id="KW-0472">Membrane</keyword>
<comment type="caution">
    <text evidence="12">The sequence shown here is derived from an EMBL/GenBank/DDBJ whole genome shotgun (WGS) entry which is preliminary data.</text>
</comment>
<dbReference type="InterPro" id="IPR008969">
    <property type="entry name" value="CarboxyPept-like_regulatory"/>
</dbReference>
<comment type="similarity">
    <text evidence="8 9">Belongs to the TonB-dependent receptor family.</text>
</comment>
<dbReference type="NCBIfam" id="TIGR04057">
    <property type="entry name" value="SusC_RagA_signa"/>
    <property type="match status" value="1"/>
</dbReference>
<accession>A0A327P0S2</accession>
<dbReference type="Gene3D" id="2.170.130.10">
    <property type="entry name" value="TonB-dependent receptor, plug domain"/>
    <property type="match status" value="1"/>
</dbReference>
<dbReference type="Gene3D" id="2.60.40.1120">
    <property type="entry name" value="Carboxypeptidase-like, regulatory domain"/>
    <property type="match status" value="1"/>
</dbReference>
<dbReference type="RefSeq" id="WP_111612906.1">
    <property type="nucleotide sequence ID" value="NZ_QLLK01000012.1"/>
</dbReference>
<dbReference type="Pfam" id="PF00593">
    <property type="entry name" value="TonB_dep_Rec_b-barrel"/>
    <property type="match status" value="1"/>
</dbReference>
<evidence type="ECO:0000256" key="1">
    <source>
        <dbReference type="ARBA" id="ARBA00004571"/>
    </source>
</evidence>
<evidence type="ECO:0000256" key="4">
    <source>
        <dbReference type="ARBA" id="ARBA00022692"/>
    </source>
</evidence>
<proteinExistence type="inferred from homology"/>
<feature type="domain" description="TonB-dependent receptor plug" evidence="11">
    <location>
        <begin position="236"/>
        <end position="350"/>
    </location>
</feature>
<dbReference type="InterPro" id="IPR039426">
    <property type="entry name" value="TonB-dep_rcpt-like"/>
</dbReference>
<keyword evidence="3 8" id="KW-1134">Transmembrane beta strand</keyword>
<dbReference type="InterPro" id="IPR037066">
    <property type="entry name" value="Plug_dom_sf"/>
</dbReference>
<dbReference type="Proteomes" id="UP000249610">
    <property type="component" value="Unassembled WGS sequence"/>
</dbReference>
<dbReference type="OrthoDB" id="9768177at2"/>
<comment type="subcellular location">
    <subcellularLocation>
        <location evidence="1 8">Cell outer membrane</location>
        <topology evidence="1 8">Multi-pass membrane protein</topology>
    </subcellularLocation>
</comment>
<evidence type="ECO:0000313" key="13">
    <source>
        <dbReference type="Proteomes" id="UP000249610"/>
    </source>
</evidence>
<evidence type="ECO:0000256" key="3">
    <source>
        <dbReference type="ARBA" id="ARBA00022452"/>
    </source>
</evidence>
<protein>
    <submittedName>
        <fullName evidence="12">TonB-linked SusC/RagA family outer membrane protein</fullName>
    </submittedName>
</protein>
<organism evidence="12 13">
    <name type="scientific">Algoriphagus yeomjeoni</name>
    <dbReference type="NCBI Taxonomy" id="291403"/>
    <lineage>
        <taxon>Bacteria</taxon>
        <taxon>Pseudomonadati</taxon>
        <taxon>Bacteroidota</taxon>
        <taxon>Cytophagia</taxon>
        <taxon>Cytophagales</taxon>
        <taxon>Cyclobacteriaceae</taxon>
        <taxon>Algoriphagus</taxon>
    </lineage>
</organism>
<name>A0A327P0S2_9BACT</name>
<keyword evidence="4 8" id="KW-0812">Transmembrane</keyword>
<evidence type="ECO:0000256" key="6">
    <source>
        <dbReference type="ARBA" id="ARBA00023136"/>
    </source>
</evidence>
<evidence type="ECO:0000259" key="10">
    <source>
        <dbReference type="Pfam" id="PF00593"/>
    </source>
</evidence>
<dbReference type="Gene3D" id="3.55.50.30">
    <property type="match status" value="1"/>
</dbReference>
<evidence type="ECO:0000256" key="7">
    <source>
        <dbReference type="ARBA" id="ARBA00023237"/>
    </source>
</evidence>
<dbReference type="NCBIfam" id="TIGR04056">
    <property type="entry name" value="OMP_RagA_SusC"/>
    <property type="match status" value="1"/>
</dbReference>
<keyword evidence="7 8" id="KW-0998">Cell outer membrane</keyword>
<dbReference type="EMBL" id="QLLK01000012">
    <property type="protein sequence ID" value="RAI85810.1"/>
    <property type="molecule type" value="Genomic_DNA"/>
</dbReference>
<dbReference type="Gene3D" id="2.40.170.20">
    <property type="entry name" value="TonB-dependent receptor, beta-barrel domain"/>
    <property type="match status" value="1"/>
</dbReference>
<dbReference type="PROSITE" id="PS52016">
    <property type="entry name" value="TONB_DEPENDENT_REC_3"/>
    <property type="match status" value="1"/>
</dbReference>
<dbReference type="InterPro" id="IPR023996">
    <property type="entry name" value="TonB-dep_OMP_SusC/RagA"/>
</dbReference>
<dbReference type="Pfam" id="PF07715">
    <property type="entry name" value="Plug"/>
    <property type="match status" value="1"/>
</dbReference>
<evidence type="ECO:0000256" key="5">
    <source>
        <dbReference type="ARBA" id="ARBA00023077"/>
    </source>
</evidence>
<dbReference type="GO" id="GO:0009279">
    <property type="term" value="C:cell outer membrane"/>
    <property type="evidence" value="ECO:0007669"/>
    <property type="project" value="UniProtKB-SubCell"/>
</dbReference>
<keyword evidence="5 9" id="KW-0798">TonB box</keyword>
<gene>
    <name evidence="12" type="ORF">LV83_03586</name>
</gene>
<evidence type="ECO:0000259" key="11">
    <source>
        <dbReference type="Pfam" id="PF07715"/>
    </source>
</evidence>
<sequence>MLIKFTRYLLVAGVTGVLALPISAKGQNLTQFAKGPTSNVKSVNKNLESTLKELEDLYAISIAYPSSLVDPETKIPAAINSKLTAEENLQRILKGSQINYRKGAGDFYMLEPSQTTAPTTPTEPANNFSYQIATRTVENIERTIEGIVLDDDQVPIPGASILIKGTMNGTVTDIDGKFSLTLNDETENPILMVSFIGFTTQEITVGSTSTFTIELASSDLALNEVVVTAFGLERDKKALGYSTQSVDGSALTESRPSNVANSLSGRVAGVQVTGNSMPGSGAHVVIRGSSSVAGNNQPLVVVDGVPLEQTSSRQYGNGLSEISPDNIKEMTILKGATAAALYGSRAANGVIMVTTKNGSGTKGIGIEFNSNMTMDNPLVKPNFQNTYGGGSGYRTWYVDGRNGFDADGIRGTAGVDESWGAPMDGSLVPLWYSAPERVPLLPQPNNWEDFWETGQSVTNTIALSGGNEQGSFRLAIGRLDQTSIMADNDYYRNNFKLNTSYKFVPKLQMSVNAEYIKSGSDNRGFTGSQDFIWAHRHTDYTKLKNWEEYYEIQRQTFRPGDNYPYANWQHEYFSNPFFNQKYLPNSNEKDRLVGSIALNYDINENFSIMARSGTDYWSDTRININSAESFKNNVKRFGSYTEAVLNSQETNSDVILTFDKDLSPRLSLKIQAGANNRVNNYKSTSVNVGQLTIDGLYNLGNYASPVTPSSTIRKQVVNSVFGSAQFGYNNYLFLDVTGRNDWSSTLPTNNNSFFYPSVALSAVLTDIFNVQSDFLSFAKIRGSIAQVGNDADPYLLNQVYSSEGLWAGTTPTYAESNEIANRTLKPEITTGKEVGLDLRFFEGRAGIDFTYYHQSTVNQILAVSISTASGYSSQILNAGEITNQGIELTINATPISTASGFSWYTAFNFARNRNKVVELAEGLENYILATQNSLTSEARVGQPYGSLYGRRYERSPEGEIIYNNGLPVLASGTHILGNIQPDWIGGWSNSFSYKGLEINTLIDVKMGGDIFDVGTGLARKTGQYTETAIGREEGVIGQGVKNIGTSEEPVYVPNDVIASTGTFWNSQNPRTYHESGIFDGTYVKLRELSVGYVFPKNFLGNKFIQTMKLSFVGRNLAMLYKNHPHMDPEVDDKGGNGQGFSYGEMPSTRNLGFNLHVTF</sequence>
<feature type="domain" description="TonB-dependent receptor-like beta-barrel" evidence="10">
    <location>
        <begin position="551"/>
        <end position="908"/>
    </location>
</feature>
<keyword evidence="13" id="KW-1185">Reference proteome</keyword>
<evidence type="ECO:0000313" key="12">
    <source>
        <dbReference type="EMBL" id="RAI85810.1"/>
    </source>
</evidence>
<evidence type="ECO:0000256" key="2">
    <source>
        <dbReference type="ARBA" id="ARBA00022448"/>
    </source>
</evidence>
<dbReference type="InterPro" id="IPR012910">
    <property type="entry name" value="Plug_dom"/>
</dbReference>
<dbReference type="InterPro" id="IPR036942">
    <property type="entry name" value="Beta-barrel_TonB_sf"/>
</dbReference>
<keyword evidence="2 8" id="KW-0813">Transport</keyword>
<dbReference type="AlphaFoldDB" id="A0A327P0S2"/>